<comment type="caution">
    <text evidence="3">The sequence shown here is derived from an EMBL/GenBank/DDBJ whole genome shotgun (WGS) entry which is preliminary data.</text>
</comment>
<reference evidence="4" key="1">
    <citation type="journal article" date="2019" name="Int. J. Syst. Evol. Microbiol.">
        <title>The Global Catalogue of Microorganisms (GCM) 10K type strain sequencing project: providing services to taxonomists for standard genome sequencing and annotation.</title>
        <authorList>
            <consortium name="The Broad Institute Genomics Platform"/>
            <consortium name="The Broad Institute Genome Sequencing Center for Infectious Disease"/>
            <person name="Wu L."/>
            <person name="Ma J."/>
        </authorList>
    </citation>
    <scope>NUCLEOTIDE SEQUENCE [LARGE SCALE GENOMIC DNA]</scope>
    <source>
        <strain evidence="4">NBRC 108894</strain>
    </source>
</reference>
<dbReference type="Proteomes" id="UP001157034">
    <property type="component" value="Unassembled WGS sequence"/>
</dbReference>
<name>A0ABQ6K2A5_9MICO</name>
<accession>A0ABQ6K2A5</accession>
<proteinExistence type="predicted"/>
<feature type="region of interest" description="Disordered" evidence="1">
    <location>
        <begin position="140"/>
        <end position="162"/>
    </location>
</feature>
<keyword evidence="2" id="KW-1133">Transmembrane helix</keyword>
<evidence type="ECO:0000256" key="1">
    <source>
        <dbReference type="SAM" id="MobiDB-lite"/>
    </source>
</evidence>
<keyword evidence="4" id="KW-1185">Reference proteome</keyword>
<feature type="compositionally biased region" description="Polar residues" evidence="1">
    <location>
        <begin position="141"/>
        <end position="154"/>
    </location>
</feature>
<organism evidence="3 4">
    <name type="scientific">Pseudolysinimonas kribbensis</name>
    <dbReference type="NCBI Taxonomy" id="433641"/>
    <lineage>
        <taxon>Bacteria</taxon>
        <taxon>Bacillati</taxon>
        <taxon>Actinomycetota</taxon>
        <taxon>Actinomycetes</taxon>
        <taxon>Micrococcales</taxon>
        <taxon>Microbacteriaceae</taxon>
        <taxon>Pseudolysinimonas</taxon>
    </lineage>
</organism>
<evidence type="ECO:0000313" key="3">
    <source>
        <dbReference type="EMBL" id="GMA94736.1"/>
    </source>
</evidence>
<protein>
    <submittedName>
        <fullName evidence="3">Uncharacterized protein</fullName>
    </submittedName>
</protein>
<keyword evidence="2" id="KW-0472">Membrane</keyword>
<evidence type="ECO:0000256" key="2">
    <source>
        <dbReference type="SAM" id="Phobius"/>
    </source>
</evidence>
<keyword evidence="2" id="KW-0812">Transmembrane</keyword>
<feature type="transmembrane region" description="Helical" evidence="2">
    <location>
        <begin position="85"/>
        <end position="103"/>
    </location>
</feature>
<sequence length="162" mass="17045">MADNGSNCDNLFTCVSTGVGNVANGIGDAVNGAAGAVSYWSDPWGNTYEALRDAAKGLATQLLPQLTSATLPDLTVDWFVKAYEISFATAIFAAILLLIPQILRTARGAQSGRDLVESIGMYFPCFFSGRCSGPRSAGCWSPSSAPSLTRSQRGASPRPSMR</sequence>
<dbReference type="EMBL" id="BSVB01000001">
    <property type="protein sequence ID" value="GMA94736.1"/>
    <property type="molecule type" value="Genomic_DNA"/>
</dbReference>
<evidence type="ECO:0000313" key="4">
    <source>
        <dbReference type="Proteomes" id="UP001157034"/>
    </source>
</evidence>
<gene>
    <name evidence="3" type="ORF">GCM10025881_15600</name>
</gene>